<dbReference type="eggNOG" id="COG4974">
    <property type="taxonomic scope" value="Bacteria"/>
</dbReference>
<feature type="domain" description="Core-binding (CB)" evidence="6">
    <location>
        <begin position="23"/>
        <end position="129"/>
    </location>
</feature>
<dbReference type="OrthoDB" id="9801717at2"/>
<name>Q0VPU6_ALCBS</name>
<dbReference type="PROSITE" id="PS51900">
    <property type="entry name" value="CB"/>
    <property type="match status" value="1"/>
</dbReference>
<dbReference type="Pfam" id="PF02899">
    <property type="entry name" value="Phage_int_SAM_1"/>
    <property type="match status" value="1"/>
</dbReference>
<keyword evidence="1" id="KW-0229">DNA integration</keyword>
<dbReference type="GO" id="GO:0015074">
    <property type="term" value="P:DNA integration"/>
    <property type="evidence" value="ECO:0007669"/>
    <property type="project" value="UniProtKB-KW"/>
</dbReference>
<dbReference type="HOGENOM" id="CLU_027562_9_6_6"/>
<dbReference type="EMBL" id="AM286690">
    <property type="protein sequence ID" value="CAL16802.1"/>
    <property type="molecule type" value="Genomic_DNA"/>
</dbReference>
<evidence type="ECO:0000256" key="1">
    <source>
        <dbReference type="ARBA" id="ARBA00022908"/>
    </source>
</evidence>
<keyword evidence="3" id="KW-0233">DNA recombination</keyword>
<dbReference type="InterPro" id="IPR004107">
    <property type="entry name" value="Integrase_SAM-like_N"/>
</dbReference>
<dbReference type="InterPro" id="IPR050090">
    <property type="entry name" value="Tyrosine_recombinase_XerCD"/>
</dbReference>
<dbReference type="RefSeq" id="WP_011588636.1">
    <property type="nucleotide sequence ID" value="NC_008260.1"/>
</dbReference>
<gene>
    <name evidence="7" type="primary">tnpA</name>
    <name evidence="7" type="ordered locus">ABO_1354</name>
</gene>
<accession>Q0VPU6</accession>
<dbReference type="InterPro" id="IPR044068">
    <property type="entry name" value="CB"/>
</dbReference>
<dbReference type="PANTHER" id="PTHR30349">
    <property type="entry name" value="PHAGE INTEGRASE-RELATED"/>
    <property type="match status" value="1"/>
</dbReference>
<dbReference type="Gene3D" id="1.10.443.10">
    <property type="entry name" value="Intergrase catalytic core"/>
    <property type="match status" value="1"/>
</dbReference>
<evidence type="ECO:0000313" key="7">
    <source>
        <dbReference type="EMBL" id="CAL16802.1"/>
    </source>
</evidence>
<keyword evidence="8" id="KW-1185">Reference proteome</keyword>
<dbReference type="Pfam" id="PF00589">
    <property type="entry name" value="Phage_integrase"/>
    <property type="match status" value="1"/>
</dbReference>
<feature type="domain" description="Tyr recombinase" evidence="5">
    <location>
        <begin position="181"/>
        <end position="372"/>
    </location>
</feature>
<reference evidence="7 8" key="1">
    <citation type="journal article" date="2006" name="Nat. Biotechnol.">
        <title>Genome sequence of the ubiquitous hydrocarbon-degrading marine bacterium Alcanivorax borkumensis.</title>
        <authorList>
            <person name="Schneiker S."/>
            <person name="Martins dos Santos V.A.P."/>
            <person name="Bartels D."/>
            <person name="Bekel T."/>
            <person name="Brecht M."/>
            <person name="Buhrmester J."/>
            <person name="Chernikova T.N."/>
            <person name="Denaro R."/>
            <person name="Ferrer M."/>
            <person name="Gertler C."/>
            <person name="Goesmann A."/>
            <person name="Golyshina O.V."/>
            <person name="Kaminski F."/>
            <person name="Khachane A.N."/>
            <person name="Lang S."/>
            <person name="Linke B."/>
            <person name="McHardy A.C."/>
            <person name="Meyer F."/>
            <person name="Nechitaylo T."/>
            <person name="Puehler A."/>
            <person name="Regenhardt D."/>
            <person name="Rupp O."/>
            <person name="Sabirova J.S."/>
            <person name="Selbitschka W."/>
            <person name="Yakimov M.M."/>
            <person name="Timmis K.N."/>
            <person name="Vorhoelter F.-J."/>
            <person name="Weidner S."/>
            <person name="Kaiser O."/>
            <person name="Golyshin P.N."/>
        </authorList>
    </citation>
    <scope>NUCLEOTIDE SEQUENCE [LARGE SCALE GENOMIC DNA]</scope>
    <source>
        <strain evidence="8">ATCC 700651 / DSM 11573 / NCIMB 13689 / SK2</strain>
    </source>
</reference>
<dbReference type="KEGG" id="abo:ABO_1354"/>
<dbReference type="SUPFAM" id="SSF56349">
    <property type="entry name" value="DNA breaking-rejoining enzymes"/>
    <property type="match status" value="1"/>
</dbReference>
<dbReference type="InterPro" id="IPR013762">
    <property type="entry name" value="Integrase-like_cat_sf"/>
</dbReference>
<organism evidence="7 8">
    <name type="scientific">Alcanivorax borkumensis (strain ATCC 700651 / DSM 11573 / NCIMB 13689 / SK2)</name>
    <dbReference type="NCBI Taxonomy" id="393595"/>
    <lineage>
        <taxon>Bacteria</taxon>
        <taxon>Pseudomonadati</taxon>
        <taxon>Pseudomonadota</taxon>
        <taxon>Gammaproteobacteria</taxon>
        <taxon>Oceanospirillales</taxon>
        <taxon>Alcanivoracaceae</taxon>
        <taxon>Alcanivorax</taxon>
    </lineage>
</organism>
<dbReference type="GO" id="GO:0003677">
    <property type="term" value="F:DNA binding"/>
    <property type="evidence" value="ECO:0007669"/>
    <property type="project" value="UniProtKB-UniRule"/>
</dbReference>
<evidence type="ECO:0000256" key="2">
    <source>
        <dbReference type="ARBA" id="ARBA00023125"/>
    </source>
</evidence>
<dbReference type="InterPro" id="IPR011010">
    <property type="entry name" value="DNA_brk_join_enz"/>
</dbReference>
<dbReference type="GO" id="GO:0006310">
    <property type="term" value="P:DNA recombination"/>
    <property type="evidence" value="ECO:0007669"/>
    <property type="project" value="UniProtKB-KW"/>
</dbReference>
<dbReference type="InterPro" id="IPR010998">
    <property type="entry name" value="Integrase_recombinase_N"/>
</dbReference>
<evidence type="ECO:0000259" key="5">
    <source>
        <dbReference type="PROSITE" id="PS51898"/>
    </source>
</evidence>
<dbReference type="PROSITE" id="PS51898">
    <property type="entry name" value="TYR_RECOMBINASE"/>
    <property type="match status" value="1"/>
</dbReference>
<sequence length="400" mass="45500">MLELVKIRFDDSNYSWTVVDEHGNPVDDIRDWIVHLEQINLSPNTIQAYARHVARLGTYLHSNNKEIIGITVSDYDRFLEWLPYYLNGTADVSSNLAFLSPSLEPVARLSPTVNNQVHLAVKSFYRYLTGREPAFASVAVSNRHQPVGSYKPFLEHINQRRSVRKKDPYLKGDLGAVRKKVTEKRMSPEAVLELIKACSLVRDAFLVTLLYNTGMRIGEALGLRHADVDLADGVIWVIPRSDNENGARAKSKRARAIPVMPYLLEMYEDYITSTEYLAAFESGTEYVFCNVKKGRIGKALSRSYAENLKTYLIKRTGYTFTWHHFRHTHASEAIADGHGLLAVADRLGHASPQTTLDFYKHLFSSEVRKLHLTGPSKLKERLDEFMESGAQLTERGIKWI</sequence>
<keyword evidence="2 4" id="KW-0238">DNA-binding</keyword>
<evidence type="ECO:0000259" key="6">
    <source>
        <dbReference type="PROSITE" id="PS51900"/>
    </source>
</evidence>
<evidence type="ECO:0000256" key="4">
    <source>
        <dbReference type="PROSITE-ProRule" id="PRU01248"/>
    </source>
</evidence>
<proteinExistence type="predicted"/>
<dbReference type="Proteomes" id="UP000008871">
    <property type="component" value="Chromosome"/>
</dbReference>
<dbReference type="AlphaFoldDB" id="Q0VPU6"/>
<dbReference type="InterPro" id="IPR002104">
    <property type="entry name" value="Integrase_catalytic"/>
</dbReference>
<protein>
    <submittedName>
        <fullName evidence="7">Transposon protein A</fullName>
    </submittedName>
</protein>
<evidence type="ECO:0000313" key="8">
    <source>
        <dbReference type="Proteomes" id="UP000008871"/>
    </source>
</evidence>
<dbReference type="Gene3D" id="1.10.150.130">
    <property type="match status" value="1"/>
</dbReference>
<evidence type="ECO:0000256" key="3">
    <source>
        <dbReference type="ARBA" id="ARBA00023172"/>
    </source>
</evidence>
<dbReference type="STRING" id="393595.ABO_1354"/>